<sequence>MPSKAFQIFHSYSSPEVSSIIDIFEERNSRRGRNKDYALLYGNLMLLVSAWEVYCEEVSREAIGKLVESSKVSFDHLPASLQRRIIMYAYPLNLSHQDPLATKIAKLPGSGWKALLKEMLDDYLHDFNTPKFSRGKGKNLKELLGFYLGIDVVTELDAVIREIDCAKGIDRLISIRGAIAHKGMPDEQDRFSSAEMRQYLNRVLKVSAAIEYLVHREFRSVYGLTPWNIIVVPDF</sequence>
<keyword evidence="5" id="KW-1185">Reference proteome</keyword>
<dbReference type="Proteomes" id="UP000279908">
    <property type="component" value="Unassembled WGS sequence"/>
</dbReference>
<accession>A0A3S0MPH3</accession>
<name>A0A3S0MPH3_CHLPH</name>
<dbReference type="Proteomes" id="UP000489351">
    <property type="component" value="Unassembled WGS sequence"/>
</dbReference>
<gene>
    <name evidence="3" type="ORF">EKD02_09385</name>
    <name evidence="2" type="ORF">GJ685_08750</name>
</gene>
<reference evidence="3 4" key="1">
    <citation type="submission" date="2018-12" db="EMBL/GenBank/DDBJ databases">
        <authorList>
            <person name="Lunina O.N."/>
            <person name="Grouzdev D.S."/>
            <person name="Gorlenko V.M."/>
            <person name="Savvichev A.S."/>
        </authorList>
    </citation>
    <scope>NUCLEOTIDE SEQUENCE [LARGE SCALE GENOMIC DNA]</scope>
    <source>
        <strain evidence="3 4">BrKhr-17</strain>
    </source>
</reference>
<feature type="domain" description="RiboL-PSP-HEPN" evidence="1">
    <location>
        <begin position="16"/>
        <end position="212"/>
    </location>
</feature>
<dbReference type="Pfam" id="PF18735">
    <property type="entry name" value="HEPN_RiboL-PSP"/>
    <property type="match status" value="1"/>
</dbReference>
<reference evidence="2 5" key="2">
    <citation type="submission" date="2019-11" db="EMBL/GenBank/DDBJ databases">
        <title>Green- and brown-colored morphotypes of Chlorobia in the stratified aquatic ecosystems of Kandalaksha Gulf (White Sea): A model for study of the accessory genome evolution.</title>
        <authorList>
            <person name="Grouzdev D.S."/>
        </authorList>
    </citation>
    <scope>NUCLEOTIDE SEQUENCE [LARGE SCALE GENOMIC DNA]</scope>
    <source>
        <strain evidence="2 5">ZM</strain>
    </source>
</reference>
<evidence type="ECO:0000313" key="4">
    <source>
        <dbReference type="Proteomes" id="UP000279908"/>
    </source>
</evidence>
<evidence type="ECO:0000313" key="3">
    <source>
        <dbReference type="EMBL" id="RTY35227.1"/>
    </source>
</evidence>
<dbReference type="EMBL" id="WUBZ01000051">
    <property type="protein sequence ID" value="MWV55140.1"/>
    <property type="molecule type" value="Genomic_DNA"/>
</dbReference>
<evidence type="ECO:0000313" key="5">
    <source>
        <dbReference type="Proteomes" id="UP000489351"/>
    </source>
</evidence>
<comment type="caution">
    <text evidence="3">The sequence shown here is derived from an EMBL/GenBank/DDBJ whole genome shotgun (WGS) entry which is preliminary data.</text>
</comment>
<proteinExistence type="predicted"/>
<dbReference type="EMBL" id="RXYK01000024">
    <property type="protein sequence ID" value="RTY35227.1"/>
    <property type="molecule type" value="Genomic_DNA"/>
</dbReference>
<dbReference type="InterPro" id="IPR041519">
    <property type="entry name" value="HEPN_RiboL-PSP"/>
</dbReference>
<dbReference type="RefSeq" id="WP_126385221.1">
    <property type="nucleotide sequence ID" value="NZ_CP041698.1"/>
</dbReference>
<organism evidence="3 4">
    <name type="scientific">Chlorobium phaeovibrioides</name>
    <dbReference type="NCBI Taxonomy" id="1094"/>
    <lineage>
        <taxon>Bacteria</taxon>
        <taxon>Pseudomonadati</taxon>
        <taxon>Chlorobiota</taxon>
        <taxon>Chlorobiia</taxon>
        <taxon>Chlorobiales</taxon>
        <taxon>Chlorobiaceae</taxon>
        <taxon>Chlorobium/Pelodictyon group</taxon>
        <taxon>Chlorobium</taxon>
    </lineage>
</organism>
<protein>
    <recommendedName>
        <fullName evidence="1">RiboL-PSP-HEPN domain-containing protein</fullName>
    </recommendedName>
</protein>
<dbReference type="AlphaFoldDB" id="A0A3S0MPH3"/>
<evidence type="ECO:0000259" key="1">
    <source>
        <dbReference type="Pfam" id="PF18735"/>
    </source>
</evidence>
<evidence type="ECO:0000313" key="2">
    <source>
        <dbReference type="EMBL" id="MWV55140.1"/>
    </source>
</evidence>